<dbReference type="InterPro" id="IPR015860">
    <property type="entry name" value="ABC_transpr_TagH-like"/>
</dbReference>
<dbReference type="Gene3D" id="3.40.50.300">
    <property type="entry name" value="P-loop containing nucleotide triphosphate hydrolases"/>
    <property type="match status" value="1"/>
</dbReference>
<dbReference type="Gene3D" id="2.70.50.60">
    <property type="entry name" value="abc- transporter (atp binding component) like domain"/>
    <property type="match status" value="1"/>
</dbReference>
<dbReference type="CDD" id="cd03220">
    <property type="entry name" value="ABC_KpsT_Wzt"/>
    <property type="match status" value="1"/>
</dbReference>
<evidence type="ECO:0000256" key="3">
    <source>
        <dbReference type="ARBA" id="ARBA00022741"/>
    </source>
</evidence>
<keyword evidence="2" id="KW-0813">Transport</keyword>
<dbReference type="PROSITE" id="PS50893">
    <property type="entry name" value="ABC_TRANSPORTER_2"/>
    <property type="match status" value="1"/>
</dbReference>
<dbReference type="InterPro" id="IPR050683">
    <property type="entry name" value="Bact_Polysacc_Export_ATP-bd"/>
</dbReference>
<evidence type="ECO:0000259" key="5">
    <source>
        <dbReference type="PROSITE" id="PS50893"/>
    </source>
</evidence>
<dbReference type="CDD" id="cd10147">
    <property type="entry name" value="Wzt_C-like"/>
    <property type="match status" value="1"/>
</dbReference>
<keyword evidence="7" id="KW-1185">Reference proteome</keyword>
<dbReference type="SMART" id="SM00382">
    <property type="entry name" value="AAA"/>
    <property type="match status" value="1"/>
</dbReference>
<comment type="similarity">
    <text evidence="1">Belongs to the ABC transporter superfamily.</text>
</comment>
<dbReference type="InterPro" id="IPR029439">
    <property type="entry name" value="Wzt_C"/>
</dbReference>
<dbReference type="Pfam" id="PF00005">
    <property type="entry name" value="ABC_tran"/>
    <property type="match status" value="1"/>
</dbReference>
<dbReference type="InterPro" id="IPR003439">
    <property type="entry name" value="ABC_transporter-like_ATP-bd"/>
</dbReference>
<dbReference type="GO" id="GO:0005524">
    <property type="term" value="F:ATP binding"/>
    <property type="evidence" value="ECO:0007669"/>
    <property type="project" value="UniProtKB-KW"/>
</dbReference>
<gene>
    <name evidence="6" type="ORF">ACFSDX_20165</name>
</gene>
<dbReference type="InterPro" id="IPR003593">
    <property type="entry name" value="AAA+_ATPase"/>
</dbReference>
<evidence type="ECO:0000313" key="6">
    <source>
        <dbReference type="EMBL" id="MFD1874762.1"/>
    </source>
</evidence>
<dbReference type="PANTHER" id="PTHR46743">
    <property type="entry name" value="TEICHOIC ACIDS EXPORT ATP-BINDING PROTEIN TAGH"/>
    <property type="match status" value="1"/>
</dbReference>
<dbReference type="InterPro" id="IPR027417">
    <property type="entry name" value="P-loop_NTPase"/>
</dbReference>
<sequence>MSTTSEPVVQVTNVSKKFCSHLRTSLWYGLRDIAAETWPRRHRPAAALRRAEFWSVRDVSFELHRGEALAIIGSNGAGKSTLLKLLNGLIKPDTGSIRLLGQVGALIELGVGLDPVLTGRENVFVRAALMGFSRAGITPLLPAIIEFTGLGEAIDMPVQFYSSGMVSRLAYAVAAHLHPDILLVDEVLAVGDFDFQRKCINHMMGYLAAGGSLILVSHQPHHIQSICRRGIVLDKGRVTFSGTATEALDYYFSQQLAALAADAPAGAGAQLSAERPVAIEHVALADPAAGPVVTAGAEVEIALTYQAFQTRQGVGWAFFIHTSDGHVCITGAYCPEPIVLPAGQHTLRCRLPHLPLTAGDYLVKTVIFEFESLQPLALWGWENSPTRLRVVEAASLATNAQKMVQQLITIPVEWPQ</sequence>
<evidence type="ECO:0000313" key="7">
    <source>
        <dbReference type="Proteomes" id="UP001597197"/>
    </source>
</evidence>
<protein>
    <submittedName>
        <fullName evidence="6">ABC transporter ATP-binding protein</fullName>
    </submittedName>
</protein>
<keyword evidence="4 6" id="KW-0067">ATP-binding</keyword>
<dbReference type="SUPFAM" id="SSF52540">
    <property type="entry name" value="P-loop containing nucleoside triphosphate hydrolases"/>
    <property type="match status" value="1"/>
</dbReference>
<evidence type="ECO:0000256" key="4">
    <source>
        <dbReference type="ARBA" id="ARBA00022840"/>
    </source>
</evidence>
<dbReference type="Proteomes" id="UP001597197">
    <property type="component" value="Unassembled WGS sequence"/>
</dbReference>
<name>A0ABW4QZK4_9BACT</name>
<comment type="caution">
    <text evidence="6">The sequence shown here is derived from an EMBL/GenBank/DDBJ whole genome shotgun (WGS) entry which is preliminary data.</text>
</comment>
<accession>A0ABW4QZK4</accession>
<reference evidence="7" key="1">
    <citation type="journal article" date="2019" name="Int. J. Syst. Evol. Microbiol.">
        <title>The Global Catalogue of Microorganisms (GCM) 10K type strain sequencing project: providing services to taxonomists for standard genome sequencing and annotation.</title>
        <authorList>
            <consortium name="The Broad Institute Genomics Platform"/>
            <consortium name="The Broad Institute Genome Sequencing Center for Infectious Disease"/>
            <person name="Wu L."/>
            <person name="Ma J."/>
        </authorList>
    </citation>
    <scope>NUCLEOTIDE SEQUENCE [LARGE SCALE GENOMIC DNA]</scope>
    <source>
        <strain evidence="7">CGMCC 1.15795</strain>
    </source>
</reference>
<evidence type="ECO:0000256" key="1">
    <source>
        <dbReference type="ARBA" id="ARBA00005417"/>
    </source>
</evidence>
<dbReference type="EMBL" id="JBHUFD010000018">
    <property type="protein sequence ID" value="MFD1874762.1"/>
    <property type="molecule type" value="Genomic_DNA"/>
</dbReference>
<keyword evidence="3" id="KW-0547">Nucleotide-binding</keyword>
<feature type="domain" description="ABC transporter" evidence="5">
    <location>
        <begin position="9"/>
        <end position="260"/>
    </location>
</feature>
<organism evidence="6 7">
    <name type="scientific">Hymenobacter bucti</name>
    <dbReference type="NCBI Taxonomy" id="1844114"/>
    <lineage>
        <taxon>Bacteria</taxon>
        <taxon>Pseudomonadati</taxon>
        <taxon>Bacteroidota</taxon>
        <taxon>Cytophagia</taxon>
        <taxon>Cytophagales</taxon>
        <taxon>Hymenobacteraceae</taxon>
        <taxon>Hymenobacter</taxon>
    </lineage>
</organism>
<dbReference type="PANTHER" id="PTHR46743:SF2">
    <property type="entry name" value="TEICHOIC ACIDS EXPORT ATP-BINDING PROTEIN TAGH"/>
    <property type="match status" value="1"/>
</dbReference>
<evidence type="ECO:0000256" key="2">
    <source>
        <dbReference type="ARBA" id="ARBA00022448"/>
    </source>
</evidence>
<dbReference type="RefSeq" id="WP_382316847.1">
    <property type="nucleotide sequence ID" value="NZ_JBHUFD010000018.1"/>
</dbReference>
<proteinExistence type="inferred from homology"/>